<name>A0ABP1BBY9_9BRYO</name>
<evidence type="ECO:0000313" key="3">
    <source>
        <dbReference type="EMBL" id="CAK9872408.1"/>
    </source>
</evidence>
<dbReference type="EMBL" id="OZ023703">
    <property type="protein sequence ID" value="CAK9872408.1"/>
    <property type="molecule type" value="Genomic_DNA"/>
</dbReference>
<dbReference type="PANTHER" id="PTHR33021:SF339">
    <property type="entry name" value="OS07G0570600 PROTEIN"/>
    <property type="match status" value="1"/>
</dbReference>
<proteinExistence type="predicted"/>
<dbReference type="Proteomes" id="UP001497522">
    <property type="component" value="Chromosome 2"/>
</dbReference>
<keyword evidence="1" id="KW-0812">Transmembrane</keyword>
<dbReference type="InterPro" id="IPR039391">
    <property type="entry name" value="Phytocyanin-like"/>
</dbReference>
<gene>
    <name evidence="3" type="ORF">CSSPJE1EN2_LOCUS15005</name>
</gene>
<keyword evidence="1" id="KW-0472">Membrane</keyword>
<dbReference type="SUPFAM" id="SSF49503">
    <property type="entry name" value="Cupredoxins"/>
    <property type="match status" value="1"/>
</dbReference>
<feature type="domain" description="Phytocyanin" evidence="2">
    <location>
        <begin position="39"/>
        <end position="147"/>
    </location>
</feature>
<organism evidence="3 4">
    <name type="scientific">Sphagnum jensenii</name>
    <dbReference type="NCBI Taxonomy" id="128206"/>
    <lineage>
        <taxon>Eukaryota</taxon>
        <taxon>Viridiplantae</taxon>
        <taxon>Streptophyta</taxon>
        <taxon>Embryophyta</taxon>
        <taxon>Bryophyta</taxon>
        <taxon>Sphagnophytina</taxon>
        <taxon>Sphagnopsida</taxon>
        <taxon>Sphagnales</taxon>
        <taxon>Sphagnaceae</taxon>
        <taxon>Sphagnum</taxon>
    </lineage>
</organism>
<dbReference type="Gene3D" id="2.60.40.420">
    <property type="entry name" value="Cupredoxins - blue copper proteins"/>
    <property type="match status" value="1"/>
</dbReference>
<evidence type="ECO:0000256" key="1">
    <source>
        <dbReference type="SAM" id="Phobius"/>
    </source>
</evidence>
<dbReference type="PANTHER" id="PTHR33021">
    <property type="entry name" value="BLUE COPPER PROTEIN"/>
    <property type="match status" value="1"/>
</dbReference>
<reference evidence="3 4" key="1">
    <citation type="submission" date="2024-03" db="EMBL/GenBank/DDBJ databases">
        <authorList>
            <consortium name="ELIXIR-Norway"/>
            <consortium name="Elixir Norway"/>
        </authorList>
    </citation>
    <scope>NUCLEOTIDE SEQUENCE [LARGE SCALE GENOMIC DNA]</scope>
</reference>
<protein>
    <recommendedName>
        <fullName evidence="2">Phytocyanin domain-containing protein</fullName>
    </recommendedName>
</protein>
<keyword evidence="1" id="KW-1133">Transmembrane helix</keyword>
<keyword evidence="4" id="KW-1185">Reference proteome</keyword>
<accession>A0ABP1BBY9</accession>
<dbReference type="InterPro" id="IPR003245">
    <property type="entry name" value="Phytocyanin_dom"/>
</dbReference>
<feature type="transmembrane region" description="Helical" evidence="1">
    <location>
        <begin position="12"/>
        <end position="32"/>
    </location>
</feature>
<sequence>MAVARGRDNAGGAWSNAVFGICMFLAVTAVMVQCAQAGVEHLVGGTQHWAAPGLFNAFNNTYLNDWASTQTFVTGDTLLFRFPTGYHTVEQVTEASYQDCNTANPIARWVTGNDTVPLDTPGTLYFICSISTHCASRGQKVMITVKSTATPSSSPNAGTHSSSLPAPPAAMASGALFVAACISLFW</sequence>
<dbReference type="PROSITE" id="PS51485">
    <property type="entry name" value="PHYTOCYANIN"/>
    <property type="match status" value="1"/>
</dbReference>
<dbReference type="CDD" id="cd04216">
    <property type="entry name" value="Phytocyanin"/>
    <property type="match status" value="1"/>
</dbReference>
<evidence type="ECO:0000259" key="2">
    <source>
        <dbReference type="PROSITE" id="PS51485"/>
    </source>
</evidence>
<dbReference type="Pfam" id="PF02298">
    <property type="entry name" value="Cu_bind_like"/>
    <property type="match status" value="1"/>
</dbReference>
<evidence type="ECO:0000313" key="4">
    <source>
        <dbReference type="Proteomes" id="UP001497522"/>
    </source>
</evidence>
<dbReference type="InterPro" id="IPR008972">
    <property type="entry name" value="Cupredoxin"/>
</dbReference>